<feature type="transmembrane region" description="Helical" evidence="1">
    <location>
        <begin position="36"/>
        <end position="53"/>
    </location>
</feature>
<dbReference type="PIRSF" id="PIRSF026166">
    <property type="entry name" value="UCP026166"/>
    <property type="match status" value="1"/>
</dbReference>
<dbReference type="AlphaFoldDB" id="A0A845A3Y6"/>
<name>A0A845A3Y6_9SPHN</name>
<protein>
    <submittedName>
        <fullName evidence="3">Bile acid:sodium symporter</fullName>
    </submittedName>
</protein>
<dbReference type="Pfam" id="PF13593">
    <property type="entry name" value="SBF_like"/>
    <property type="match status" value="1"/>
</dbReference>
<proteinExistence type="predicted"/>
<keyword evidence="4" id="KW-1185">Reference proteome</keyword>
<feature type="transmembrane region" description="Helical" evidence="1">
    <location>
        <begin position="229"/>
        <end position="248"/>
    </location>
</feature>
<feature type="signal peptide" evidence="2">
    <location>
        <begin position="1"/>
        <end position="21"/>
    </location>
</feature>
<sequence length="333" mass="35472">MFSRFKLDPFLLLLFATLAFATFLPAKGDAAIGFDWLTNAGIVLLFFLHGAKLSRSAVVAGLGAWHLHLMVLATTFVIFPLLGLGITTALGPWLNPAIVAGFLFLCIVPSTVQSSIAMTAMAHGNVSAAVCSASLSNVLGIVFTPVLAAILLNGGSADSSFFLDALVKIGGTLLLPFIVGHLMRPVIGSFIDRHKTLVGRTDRGVILLVVYTAFSAAVVEGLWSRFDIGDLATILLLDAVLLAIVLMLSRLMARLTRQPHEDEAVLVFCGSKKSLASGVPIAGAMFEPAQVGVMVLPLMLYHQMQLIVCAALAQAYARRYAATLENKRETLHA</sequence>
<dbReference type="InterPro" id="IPR016833">
    <property type="entry name" value="Put_Na-Bile_cotransptr"/>
</dbReference>
<evidence type="ECO:0000313" key="4">
    <source>
        <dbReference type="Proteomes" id="UP000460561"/>
    </source>
</evidence>
<keyword evidence="2" id="KW-0732">Signal</keyword>
<dbReference type="Proteomes" id="UP000460561">
    <property type="component" value="Unassembled WGS sequence"/>
</dbReference>
<comment type="caution">
    <text evidence="3">The sequence shown here is derived from an EMBL/GenBank/DDBJ whole genome shotgun (WGS) entry which is preliminary data.</text>
</comment>
<dbReference type="PANTHER" id="PTHR18640:SF5">
    <property type="entry name" value="SODIUM_BILE ACID COTRANSPORTER 7"/>
    <property type="match status" value="1"/>
</dbReference>
<feature type="transmembrane region" description="Helical" evidence="1">
    <location>
        <begin position="124"/>
        <end position="153"/>
    </location>
</feature>
<organism evidence="3 4">
    <name type="scientific">Altericroceibacterium indicum</name>
    <dbReference type="NCBI Taxonomy" id="374177"/>
    <lineage>
        <taxon>Bacteria</taxon>
        <taxon>Pseudomonadati</taxon>
        <taxon>Pseudomonadota</taxon>
        <taxon>Alphaproteobacteria</taxon>
        <taxon>Sphingomonadales</taxon>
        <taxon>Erythrobacteraceae</taxon>
        <taxon>Altericroceibacterium</taxon>
    </lineage>
</organism>
<dbReference type="Gene3D" id="1.20.1530.20">
    <property type="match status" value="1"/>
</dbReference>
<dbReference type="OrthoDB" id="9792271at2"/>
<evidence type="ECO:0000256" key="1">
    <source>
        <dbReference type="SAM" id="Phobius"/>
    </source>
</evidence>
<evidence type="ECO:0000313" key="3">
    <source>
        <dbReference type="EMBL" id="MXP24982.1"/>
    </source>
</evidence>
<accession>A0A845A3Y6</accession>
<evidence type="ECO:0000256" key="2">
    <source>
        <dbReference type="SAM" id="SignalP"/>
    </source>
</evidence>
<dbReference type="GO" id="GO:0005886">
    <property type="term" value="C:plasma membrane"/>
    <property type="evidence" value="ECO:0007669"/>
    <property type="project" value="TreeGrafter"/>
</dbReference>
<keyword evidence="1" id="KW-0812">Transmembrane</keyword>
<feature type="transmembrane region" description="Helical" evidence="1">
    <location>
        <begin position="65"/>
        <end position="87"/>
    </location>
</feature>
<keyword evidence="1" id="KW-0472">Membrane</keyword>
<dbReference type="EMBL" id="WTYQ01000001">
    <property type="protein sequence ID" value="MXP24982.1"/>
    <property type="molecule type" value="Genomic_DNA"/>
</dbReference>
<dbReference type="InterPro" id="IPR038770">
    <property type="entry name" value="Na+/solute_symporter_sf"/>
</dbReference>
<gene>
    <name evidence="3" type="ORF">GRI39_02830</name>
</gene>
<dbReference type="PANTHER" id="PTHR18640">
    <property type="entry name" value="SOLUTE CARRIER FAMILY 10 MEMBER 7"/>
    <property type="match status" value="1"/>
</dbReference>
<feature type="transmembrane region" description="Helical" evidence="1">
    <location>
        <begin position="165"/>
        <end position="183"/>
    </location>
</feature>
<reference evidence="3 4" key="1">
    <citation type="submission" date="2019-12" db="EMBL/GenBank/DDBJ databases">
        <title>Genomic-based taxomic classification of the family Erythrobacteraceae.</title>
        <authorList>
            <person name="Xu L."/>
        </authorList>
    </citation>
    <scope>NUCLEOTIDE SEQUENCE [LARGE SCALE GENOMIC DNA]</scope>
    <source>
        <strain evidence="3 4">DSM 18604</strain>
    </source>
</reference>
<feature type="transmembrane region" description="Helical" evidence="1">
    <location>
        <begin position="204"/>
        <end position="223"/>
    </location>
</feature>
<feature type="chain" id="PRO_5032550570" evidence="2">
    <location>
        <begin position="22"/>
        <end position="333"/>
    </location>
</feature>
<keyword evidence="1" id="KW-1133">Transmembrane helix</keyword>
<dbReference type="RefSeq" id="WP_160738162.1">
    <property type="nucleotide sequence ID" value="NZ_WTYQ01000001.1"/>
</dbReference>
<feature type="transmembrane region" description="Helical" evidence="1">
    <location>
        <begin position="93"/>
        <end position="112"/>
    </location>
</feature>